<reference evidence="2" key="1">
    <citation type="submission" date="2017-04" db="EMBL/GenBank/DDBJ databases">
        <title>Function of individual gut microbiota members based on whole genome sequencing of pure cultures obtained from chicken caecum.</title>
        <authorList>
            <person name="Medvecky M."/>
            <person name="Cejkova D."/>
            <person name="Polansky O."/>
            <person name="Karasova D."/>
            <person name="Kubasova T."/>
            <person name="Cizek A."/>
            <person name="Rychlik I."/>
        </authorList>
    </citation>
    <scope>NUCLEOTIDE SEQUENCE [LARGE SCALE GENOMIC DNA]</scope>
    <source>
        <strain evidence="2">An144</strain>
    </source>
</reference>
<organism evidence="1 2">
    <name type="scientific">Enterococcus cecorum</name>
    <dbReference type="NCBI Taxonomy" id="44008"/>
    <lineage>
        <taxon>Bacteria</taxon>
        <taxon>Bacillati</taxon>
        <taxon>Bacillota</taxon>
        <taxon>Bacilli</taxon>
        <taxon>Lactobacillales</taxon>
        <taxon>Enterococcaceae</taxon>
        <taxon>Enterococcus</taxon>
    </lineage>
</organism>
<dbReference type="RefSeq" id="WP_087215682.1">
    <property type="nucleotide sequence ID" value="NZ_NFLC01000022.1"/>
</dbReference>
<gene>
    <name evidence="1" type="ORF">B5E88_09805</name>
</gene>
<comment type="caution">
    <text evidence="1">The sequence shown here is derived from an EMBL/GenBank/DDBJ whole genome shotgun (WGS) entry which is preliminary data.</text>
</comment>
<accession>A0A1Y4QWN4</accession>
<proteinExistence type="predicted"/>
<sequence length="273" mass="32271">MSNILLIVEGNTSEPKYLEQFIKYHNIQMQKNGNQTSTIIIESYGTLICDLYDKISNKLTDEEFETIPVLIEILRNKNIQYDSRLNDYDQFSDIFLFFDLDAHYYHKRNNRNEIIYSKLTALTTFFNESTDKGKLLISYPMFEALKCFKDEFMNESDVLLHLFSVYEVKSKSSRTTFKNKTKYLTSEKYNTPVFSIEKIEKLTQYFVHCAYFISNNKLGIANSQTIFENQFEKFIKPSNQVVILSAFPQFIVDIFGVHTYFDDSQKRYNCKEI</sequence>
<name>A0A1Y4QWN4_9ENTE</name>
<evidence type="ECO:0000313" key="2">
    <source>
        <dbReference type="Proteomes" id="UP000196074"/>
    </source>
</evidence>
<evidence type="ECO:0000313" key="1">
    <source>
        <dbReference type="EMBL" id="OUQ09480.1"/>
    </source>
</evidence>
<protein>
    <submittedName>
        <fullName evidence="1">Uncharacterized protein</fullName>
    </submittedName>
</protein>
<dbReference type="Proteomes" id="UP000196074">
    <property type="component" value="Unassembled WGS sequence"/>
</dbReference>
<dbReference type="AlphaFoldDB" id="A0A1Y4QWN4"/>
<dbReference type="EMBL" id="NFLC01000022">
    <property type="protein sequence ID" value="OUQ09480.1"/>
    <property type="molecule type" value="Genomic_DNA"/>
</dbReference>